<dbReference type="InterPro" id="IPR016208">
    <property type="entry name" value="Ald_Oxase/xanthine_DH-like"/>
</dbReference>
<keyword evidence="5" id="KW-0408">Iron</keyword>
<dbReference type="PROSITE" id="PS00197">
    <property type="entry name" value="2FE2S_FER_1"/>
    <property type="match status" value="1"/>
</dbReference>
<organism evidence="8 9">
    <name type="scientific">Winogradskyella pulchriflava</name>
    <dbReference type="NCBI Taxonomy" id="1110688"/>
    <lineage>
        <taxon>Bacteria</taxon>
        <taxon>Pseudomonadati</taxon>
        <taxon>Bacteroidota</taxon>
        <taxon>Flavobacteriia</taxon>
        <taxon>Flavobacteriales</taxon>
        <taxon>Flavobacteriaceae</taxon>
        <taxon>Winogradskyella</taxon>
    </lineage>
</organism>
<evidence type="ECO:0000259" key="6">
    <source>
        <dbReference type="PROSITE" id="PS51085"/>
    </source>
</evidence>
<keyword evidence="1" id="KW-0285">Flavoprotein</keyword>
<dbReference type="InterPro" id="IPR036683">
    <property type="entry name" value="CO_DH_flav_C_dom_sf"/>
</dbReference>
<dbReference type="InterPro" id="IPR001041">
    <property type="entry name" value="2Fe-2S_ferredoxin-type"/>
</dbReference>
<dbReference type="SUPFAM" id="SSF47741">
    <property type="entry name" value="CO dehydrogenase ISP C-domain like"/>
    <property type="match status" value="1"/>
</dbReference>
<keyword evidence="4" id="KW-0560">Oxidoreductase</keyword>
<dbReference type="InterPro" id="IPR002888">
    <property type="entry name" value="2Fe-2S-bd"/>
</dbReference>
<feature type="domain" description="FAD-binding PCMH-type" evidence="7">
    <location>
        <begin position="162"/>
        <end position="349"/>
    </location>
</feature>
<name>A0ABV6Q6U6_9FLAO</name>
<dbReference type="Gene3D" id="3.10.20.30">
    <property type="match status" value="1"/>
</dbReference>
<dbReference type="InterPro" id="IPR012175">
    <property type="entry name" value="Xanth_DH_ssu_bac"/>
</dbReference>
<proteinExistence type="predicted"/>
<dbReference type="InterPro" id="IPR016166">
    <property type="entry name" value="FAD-bd_PCMH"/>
</dbReference>
<dbReference type="Gene3D" id="3.30.390.50">
    <property type="entry name" value="CO dehydrogenase flavoprotein, C-terminal domain"/>
    <property type="match status" value="1"/>
</dbReference>
<feature type="domain" description="2Fe-2S ferredoxin-type" evidence="6">
    <location>
        <begin position="1"/>
        <end position="84"/>
    </location>
</feature>
<evidence type="ECO:0000256" key="5">
    <source>
        <dbReference type="ARBA" id="ARBA00023004"/>
    </source>
</evidence>
<dbReference type="Pfam" id="PF01799">
    <property type="entry name" value="Fer2_2"/>
    <property type="match status" value="1"/>
</dbReference>
<dbReference type="PANTHER" id="PTHR45444:SF3">
    <property type="entry name" value="XANTHINE DEHYDROGENASE"/>
    <property type="match status" value="1"/>
</dbReference>
<sequence length="469" mass="51942">MITFILNNKTIKTSEHSGMTLLDFVRYEQRLTGTKIGCREGDCGACTVLVGTLENDVINYQSITSCISPLGNAHGKHIVTVEGTNLKDKLTTAQEAMKANYATQCGFCTPGFVVALTGFALSHSEHNYNNALDAISGNICRCTGYKAIEKAAHQVVEKLEHQKQNSISWLVENDFIPAYFESIPKRLKDIEIADLNQLKGKYVAGGTDLYVQQADHLADNDVHLIAEKDYLKGIKIENGICTIGTNSTVSDLWNHTELNSYFPNLKKHLKLVSSEQIRNMASLGGNLVNASPIGDMTIFFLALNSDITIINEEHKERTIALKNFFQDYKTYDLKDGELIKAISFKLPTEHSFFNFEKVCKRTHLDIASVNSALSITVNNGTITDANVSIGGVAAIPKYLHDTSAFLAGKTLSSETILEANEILQKEISPISDVRGTSDYKRLLGRQLFFAHFTALFPKQFTLNDFVQHA</sequence>
<dbReference type="PROSITE" id="PS51085">
    <property type="entry name" value="2FE2S_FER_2"/>
    <property type="match status" value="1"/>
</dbReference>
<evidence type="ECO:0000313" key="8">
    <source>
        <dbReference type="EMBL" id="MFC0603016.1"/>
    </source>
</evidence>
<dbReference type="EMBL" id="JBHLTQ010000001">
    <property type="protein sequence ID" value="MFC0603016.1"/>
    <property type="molecule type" value="Genomic_DNA"/>
</dbReference>
<dbReference type="Pfam" id="PF00941">
    <property type="entry name" value="FAD_binding_5"/>
    <property type="match status" value="1"/>
</dbReference>
<evidence type="ECO:0000259" key="7">
    <source>
        <dbReference type="PROSITE" id="PS51387"/>
    </source>
</evidence>
<evidence type="ECO:0000256" key="1">
    <source>
        <dbReference type="ARBA" id="ARBA00022630"/>
    </source>
</evidence>
<dbReference type="InterPro" id="IPR006058">
    <property type="entry name" value="2Fe2S_fd_BS"/>
</dbReference>
<dbReference type="SUPFAM" id="SSF56176">
    <property type="entry name" value="FAD-binding/transporter-associated domain-like"/>
    <property type="match status" value="1"/>
</dbReference>
<dbReference type="Gene3D" id="1.10.150.120">
    <property type="entry name" value="[2Fe-2S]-binding domain"/>
    <property type="match status" value="1"/>
</dbReference>
<evidence type="ECO:0000313" key="9">
    <source>
        <dbReference type="Proteomes" id="UP001589832"/>
    </source>
</evidence>
<accession>A0ABV6Q6U6</accession>
<protein>
    <submittedName>
        <fullName evidence="8">FAD binding domain-containing protein</fullName>
    </submittedName>
</protein>
<dbReference type="InterPro" id="IPR012675">
    <property type="entry name" value="Beta-grasp_dom_sf"/>
</dbReference>
<keyword evidence="9" id="KW-1185">Reference proteome</keyword>
<dbReference type="InterPro" id="IPR036010">
    <property type="entry name" value="2Fe-2S_ferredoxin-like_sf"/>
</dbReference>
<keyword evidence="2" id="KW-0479">Metal-binding</keyword>
<comment type="caution">
    <text evidence="8">The sequence shown here is derived from an EMBL/GenBank/DDBJ whole genome shotgun (WGS) entry which is preliminary data.</text>
</comment>
<dbReference type="SMART" id="SM01092">
    <property type="entry name" value="CO_deh_flav_C"/>
    <property type="match status" value="1"/>
</dbReference>
<reference evidence="8 9" key="1">
    <citation type="submission" date="2024-09" db="EMBL/GenBank/DDBJ databases">
        <authorList>
            <person name="Sun Q."/>
            <person name="Mori K."/>
        </authorList>
    </citation>
    <scope>NUCLEOTIDE SEQUENCE [LARGE SCALE GENOMIC DNA]</scope>
    <source>
        <strain evidence="8 9">NCAIM B.02481</strain>
    </source>
</reference>
<dbReference type="PANTHER" id="PTHR45444">
    <property type="entry name" value="XANTHINE DEHYDROGENASE"/>
    <property type="match status" value="1"/>
</dbReference>
<dbReference type="Gene3D" id="3.30.465.10">
    <property type="match status" value="1"/>
</dbReference>
<dbReference type="Pfam" id="PF03450">
    <property type="entry name" value="CO_deh_flav_C"/>
    <property type="match status" value="1"/>
</dbReference>
<dbReference type="Proteomes" id="UP001589832">
    <property type="component" value="Unassembled WGS sequence"/>
</dbReference>
<evidence type="ECO:0000256" key="2">
    <source>
        <dbReference type="ARBA" id="ARBA00022723"/>
    </source>
</evidence>
<dbReference type="PROSITE" id="PS51387">
    <property type="entry name" value="FAD_PCMH"/>
    <property type="match status" value="1"/>
</dbReference>
<dbReference type="PIRSF" id="PIRSF036557">
    <property type="entry name" value="XdhA_RC"/>
    <property type="match status" value="1"/>
</dbReference>
<dbReference type="CDD" id="cd00207">
    <property type="entry name" value="fer2"/>
    <property type="match status" value="1"/>
</dbReference>
<dbReference type="InterPro" id="IPR002346">
    <property type="entry name" value="Mopterin_DH_FAD-bd"/>
</dbReference>
<evidence type="ECO:0000256" key="3">
    <source>
        <dbReference type="ARBA" id="ARBA00022827"/>
    </source>
</evidence>
<dbReference type="SUPFAM" id="SSF55447">
    <property type="entry name" value="CO dehydrogenase flavoprotein C-terminal domain-like"/>
    <property type="match status" value="1"/>
</dbReference>
<evidence type="ECO:0000256" key="4">
    <source>
        <dbReference type="ARBA" id="ARBA00023002"/>
    </source>
</evidence>
<dbReference type="RefSeq" id="WP_386058085.1">
    <property type="nucleotide sequence ID" value="NZ_JBHLTQ010000001.1"/>
</dbReference>
<dbReference type="SUPFAM" id="SSF54292">
    <property type="entry name" value="2Fe-2S ferredoxin-like"/>
    <property type="match status" value="1"/>
</dbReference>
<keyword evidence="3" id="KW-0274">FAD</keyword>
<gene>
    <name evidence="8" type="ORF">ACFFGA_00490</name>
</gene>
<dbReference type="InterPro" id="IPR036884">
    <property type="entry name" value="2Fe-2S-bd_dom_sf"/>
</dbReference>
<dbReference type="InterPro" id="IPR016169">
    <property type="entry name" value="FAD-bd_PCMH_sub2"/>
</dbReference>
<dbReference type="Pfam" id="PF00111">
    <property type="entry name" value="Fer2"/>
    <property type="match status" value="1"/>
</dbReference>
<dbReference type="InterPro" id="IPR005107">
    <property type="entry name" value="CO_DH_flav_C"/>
</dbReference>
<dbReference type="InterPro" id="IPR036318">
    <property type="entry name" value="FAD-bd_PCMH-like_sf"/>
</dbReference>